<dbReference type="EMBL" id="BARS01056923">
    <property type="protein sequence ID" value="GAG47026.1"/>
    <property type="molecule type" value="Genomic_DNA"/>
</dbReference>
<dbReference type="PANTHER" id="PTHR43143">
    <property type="entry name" value="METALLOPHOSPHOESTERASE, CALCINEURIN SUPERFAMILY"/>
    <property type="match status" value="1"/>
</dbReference>
<gene>
    <name evidence="2" type="ORF">S01H1_83663</name>
</gene>
<protein>
    <recommendedName>
        <fullName evidence="1">Calcineurin-like phosphoesterase domain-containing protein</fullName>
    </recommendedName>
</protein>
<reference evidence="2" key="1">
    <citation type="journal article" date="2014" name="Front. Microbiol.">
        <title>High frequency of phylogenetically diverse reductive dehalogenase-homologous genes in deep subseafloor sedimentary metagenomes.</title>
        <authorList>
            <person name="Kawai M."/>
            <person name="Futagami T."/>
            <person name="Toyoda A."/>
            <person name="Takaki Y."/>
            <person name="Nishi S."/>
            <person name="Hori S."/>
            <person name="Arai W."/>
            <person name="Tsubouchi T."/>
            <person name="Morono Y."/>
            <person name="Uchiyama I."/>
            <person name="Ito T."/>
            <person name="Fujiyama A."/>
            <person name="Inagaki F."/>
            <person name="Takami H."/>
        </authorList>
    </citation>
    <scope>NUCLEOTIDE SEQUENCE</scope>
    <source>
        <strain evidence="2">Expedition CK06-06</strain>
    </source>
</reference>
<feature type="domain" description="Calcineurin-like phosphoesterase" evidence="1">
    <location>
        <begin position="12"/>
        <end position="145"/>
    </location>
</feature>
<feature type="non-terminal residue" evidence="2">
    <location>
        <position position="1"/>
    </location>
</feature>
<dbReference type="AlphaFoldDB" id="X0ZFB4"/>
<dbReference type="Gene3D" id="3.60.21.10">
    <property type="match status" value="1"/>
</dbReference>
<evidence type="ECO:0000313" key="2">
    <source>
        <dbReference type="EMBL" id="GAG47026.1"/>
    </source>
</evidence>
<accession>X0ZFB4</accession>
<comment type="caution">
    <text evidence="2">The sequence shown here is derived from an EMBL/GenBank/DDBJ whole genome shotgun (WGS) entry which is preliminary data.</text>
</comment>
<dbReference type="GO" id="GO:0016787">
    <property type="term" value="F:hydrolase activity"/>
    <property type="evidence" value="ECO:0007669"/>
    <property type="project" value="InterPro"/>
</dbReference>
<sequence>NKSGPFMHERTTDQILAWDPDFVVHNGDLVNRGGVYKQREKLFFSPARRLMRYKPLFPVLGNHEDNAQNYYDFFSLPDNEQWYSFDYGNAHFIMLDSDTDELDEGGEQLSWLIKDLEENHATWTFVSFHHPPFTAGGNYYKKDRIYRKNLLHPVFEKYG</sequence>
<name>X0ZFB4_9ZZZZ</name>
<feature type="non-terminal residue" evidence="2">
    <location>
        <position position="159"/>
    </location>
</feature>
<dbReference type="PANTHER" id="PTHR43143:SF1">
    <property type="entry name" value="SERINE_THREONINE-PROTEIN PHOSPHATASE CPPED1"/>
    <property type="match status" value="1"/>
</dbReference>
<dbReference type="SUPFAM" id="SSF56300">
    <property type="entry name" value="Metallo-dependent phosphatases"/>
    <property type="match status" value="1"/>
</dbReference>
<proteinExistence type="predicted"/>
<dbReference type="InterPro" id="IPR051918">
    <property type="entry name" value="STPP_CPPED1"/>
</dbReference>
<dbReference type="Pfam" id="PF00149">
    <property type="entry name" value="Metallophos"/>
    <property type="match status" value="1"/>
</dbReference>
<dbReference type="InterPro" id="IPR004843">
    <property type="entry name" value="Calcineurin-like_PHP"/>
</dbReference>
<dbReference type="InterPro" id="IPR029052">
    <property type="entry name" value="Metallo-depent_PP-like"/>
</dbReference>
<organism evidence="2">
    <name type="scientific">marine sediment metagenome</name>
    <dbReference type="NCBI Taxonomy" id="412755"/>
    <lineage>
        <taxon>unclassified sequences</taxon>
        <taxon>metagenomes</taxon>
        <taxon>ecological metagenomes</taxon>
    </lineage>
</organism>
<evidence type="ECO:0000259" key="1">
    <source>
        <dbReference type="Pfam" id="PF00149"/>
    </source>
</evidence>